<comment type="pathway">
    <text evidence="1 11 12">Metabolic intermediate biosynthesis; chorismate biosynthesis; chorismate from D-erythrose 4-phosphate and phosphoenolpyruvate: step 7/7.</text>
</comment>
<keyword evidence="9 11" id="KW-0057">Aromatic amino acid biosynthesis</keyword>
<keyword evidence="7 11" id="KW-0274">FAD</keyword>
<dbReference type="InterPro" id="IPR020541">
    <property type="entry name" value="Chorismate_synthase_CS"/>
</dbReference>
<protein>
    <recommendedName>
        <fullName evidence="3 11">Chorismate synthase</fullName>
        <shortName evidence="11">CS</shortName>
        <ecNumber evidence="3 11">4.2.3.5</ecNumber>
    </recommendedName>
    <alternativeName>
        <fullName evidence="11">5-enolpyruvylshikimate-3-phosphate phospholyase</fullName>
    </alternativeName>
</protein>
<keyword evidence="5 11" id="KW-0285">Flavoprotein</keyword>
<evidence type="ECO:0000256" key="6">
    <source>
        <dbReference type="ARBA" id="ARBA00022643"/>
    </source>
</evidence>
<name>A0ABV3G949_MICGL</name>
<comment type="catalytic activity">
    <reaction evidence="11 12">
        <text>5-O-(1-carboxyvinyl)-3-phosphoshikimate = chorismate + phosphate</text>
        <dbReference type="Rhea" id="RHEA:21020"/>
        <dbReference type="ChEBI" id="CHEBI:29748"/>
        <dbReference type="ChEBI" id="CHEBI:43474"/>
        <dbReference type="ChEBI" id="CHEBI:57701"/>
        <dbReference type="EC" id="4.2.3.5"/>
    </reaction>
</comment>
<keyword evidence="10 11" id="KW-0456">Lyase</keyword>
<comment type="subunit">
    <text evidence="11">Homotetramer.</text>
</comment>
<comment type="cofactor">
    <cofactor evidence="11 12">
        <name>FMNH2</name>
        <dbReference type="ChEBI" id="CHEBI:57618"/>
    </cofactor>
    <text evidence="11 12">Reduced FMN (FMNH(2)).</text>
</comment>
<feature type="binding site" evidence="11">
    <location>
        <begin position="135"/>
        <end position="137"/>
    </location>
    <ligand>
        <name>FMN</name>
        <dbReference type="ChEBI" id="CHEBI:58210"/>
    </ligand>
</feature>
<feature type="binding site" evidence="11">
    <location>
        <begin position="315"/>
        <end position="319"/>
    </location>
    <ligand>
        <name>FMN</name>
        <dbReference type="ChEBI" id="CHEBI:58210"/>
    </ligand>
</feature>
<feature type="binding site" evidence="11">
    <location>
        <position position="341"/>
    </location>
    <ligand>
        <name>FMN</name>
        <dbReference type="ChEBI" id="CHEBI:58210"/>
    </ligand>
</feature>
<evidence type="ECO:0000256" key="5">
    <source>
        <dbReference type="ARBA" id="ARBA00022630"/>
    </source>
</evidence>
<comment type="function">
    <text evidence="11">Catalyzes the anti-1,4-elimination of the C-3 phosphate and the C-6 proR hydrogen from 5-enolpyruvylshikimate-3-phosphate (EPSP) to yield chorismate, which is the branch point compound that serves as the starting substrate for the three terminal pathways of aromatic amino acid biosynthesis. This reaction introduces a second double bond into the aromatic ring system.</text>
</comment>
<comment type="similarity">
    <text evidence="2 11 12">Belongs to the chorismate synthase family.</text>
</comment>
<dbReference type="InterPro" id="IPR035904">
    <property type="entry name" value="Chorismate_synth_AroC_sf"/>
</dbReference>
<dbReference type="Pfam" id="PF01264">
    <property type="entry name" value="Chorismate_synt"/>
    <property type="match status" value="1"/>
</dbReference>
<dbReference type="SUPFAM" id="SSF103263">
    <property type="entry name" value="Chorismate synthase, AroC"/>
    <property type="match status" value="1"/>
</dbReference>
<dbReference type="CDD" id="cd07304">
    <property type="entry name" value="Chorismate_synthase"/>
    <property type="match status" value="1"/>
</dbReference>
<keyword evidence="14" id="KW-1185">Reference proteome</keyword>
<dbReference type="Gene3D" id="3.60.150.10">
    <property type="entry name" value="Chorismate synthase AroC"/>
    <property type="match status" value="1"/>
</dbReference>
<proteinExistence type="inferred from homology"/>
<feature type="binding site" evidence="11">
    <location>
        <position position="40"/>
    </location>
    <ligand>
        <name>NADP(+)</name>
        <dbReference type="ChEBI" id="CHEBI:58349"/>
    </ligand>
</feature>
<organism evidence="13 14">
    <name type="scientific">Microtetraspora glauca</name>
    <dbReference type="NCBI Taxonomy" id="1996"/>
    <lineage>
        <taxon>Bacteria</taxon>
        <taxon>Bacillati</taxon>
        <taxon>Actinomycetota</taxon>
        <taxon>Actinomycetes</taxon>
        <taxon>Streptosporangiales</taxon>
        <taxon>Streptosporangiaceae</taxon>
        <taxon>Microtetraspora</taxon>
    </lineage>
</organism>
<comment type="caution">
    <text evidence="13">The sequence shown here is derived from an EMBL/GenBank/DDBJ whole genome shotgun (WGS) entry which is preliminary data.</text>
</comment>
<feature type="binding site" evidence="11">
    <location>
        <begin position="256"/>
        <end position="257"/>
    </location>
    <ligand>
        <name>FMN</name>
        <dbReference type="ChEBI" id="CHEBI:58210"/>
    </ligand>
</feature>
<evidence type="ECO:0000256" key="3">
    <source>
        <dbReference type="ARBA" id="ARBA00013036"/>
    </source>
</evidence>
<dbReference type="PANTHER" id="PTHR21085">
    <property type="entry name" value="CHORISMATE SYNTHASE"/>
    <property type="match status" value="1"/>
</dbReference>
<feature type="binding site" evidence="11">
    <location>
        <position position="46"/>
    </location>
    <ligand>
        <name>NADP(+)</name>
        <dbReference type="ChEBI" id="CHEBI:58349"/>
    </ligand>
</feature>
<evidence type="ECO:0000256" key="11">
    <source>
        <dbReference type="HAMAP-Rule" id="MF_00300"/>
    </source>
</evidence>
<accession>A0ABV3G949</accession>
<dbReference type="PANTHER" id="PTHR21085:SF0">
    <property type="entry name" value="CHORISMATE SYNTHASE"/>
    <property type="match status" value="1"/>
</dbReference>
<evidence type="ECO:0000256" key="7">
    <source>
        <dbReference type="ARBA" id="ARBA00022827"/>
    </source>
</evidence>
<evidence type="ECO:0000313" key="13">
    <source>
        <dbReference type="EMBL" id="MEV0968081.1"/>
    </source>
</evidence>
<keyword evidence="6 11" id="KW-0288">FMN</keyword>
<evidence type="ECO:0000256" key="4">
    <source>
        <dbReference type="ARBA" id="ARBA00022605"/>
    </source>
</evidence>
<evidence type="ECO:0000256" key="2">
    <source>
        <dbReference type="ARBA" id="ARBA00008014"/>
    </source>
</evidence>
<evidence type="ECO:0000256" key="9">
    <source>
        <dbReference type="ARBA" id="ARBA00023141"/>
    </source>
</evidence>
<dbReference type="GO" id="GO:0004107">
    <property type="term" value="F:chorismate synthase activity"/>
    <property type="evidence" value="ECO:0007669"/>
    <property type="project" value="UniProtKB-EC"/>
</dbReference>
<dbReference type="EC" id="4.2.3.5" evidence="3 11"/>
<dbReference type="EMBL" id="JBFALK010000002">
    <property type="protein sequence ID" value="MEV0968081.1"/>
    <property type="molecule type" value="Genomic_DNA"/>
</dbReference>
<evidence type="ECO:0000256" key="12">
    <source>
        <dbReference type="RuleBase" id="RU000605"/>
    </source>
</evidence>
<dbReference type="PROSITE" id="PS00787">
    <property type="entry name" value="CHORISMATE_SYNTHASE_1"/>
    <property type="match status" value="1"/>
</dbReference>
<dbReference type="RefSeq" id="WP_061255424.1">
    <property type="nucleotide sequence ID" value="NZ_JBFALK010000002.1"/>
</dbReference>
<sequence length="392" mass="41042">MLRWLTAGESHGPELVAILEGLPAGVEVTTADLDEALRRRRLGYGRGARMKFEQDAVSVVGGVRHGRTLGSPVAVRIGNTEWPKWETVMAADPVDPALLEGQARNAPRSRPRPGHADLAGMQKYGFDDARPVLDRASARETAARVALGQVARNFLKQALGVEIVSHVVSIGGAAAPEGVIPEPKDLAAIDEDPVRCFDPAASAAMVAEIDKAHKDGDTLGGVVEVVAYGLPPGLGGYAQWDRRLDARLAGALMGIQAIKGVAVGDGFETARRPGSRAHDEIVNTPEGVRRVTNRAGGIEGGMTNGEPLRVSAAMKPISTVPRALATVDVVTGEAAKAHHERSDVCAVPAAAIVAEAMVALVLADTAIEKFGGDSVEEVARNLSGYLSSLIIK</sequence>
<keyword evidence="8 11" id="KW-0521">NADP</keyword>
<dbReference type="HAMAP" id="MF_00300">
    <property type="entry name" value="Chorismate_synth"/>
    <property type="match status" value="1"/>
</dbReference>
<dbReference type="NCBIfam" id="TIGR00033">
    <property type="entry name" value="aroC"/>
    <property type="match status" value="1"/>
</dbReference>
<dbReference type="InterPro" id="IPR000453">
    <property type="entry name" value="Chorismate_synth"/>
</dbReference>
<evidence type="ECO:0000313" key="14">
    <source>
        <dbReference type="Proteomes" id="UP001551675"/>
    </source>
</evidence>
<dbReference type="PROSITE" id="PS00789">
    <property type="entry name" value="CHORISMATE_SYNTHASE_3"/>
    <property type="match status" value="1"/>
</dbReference>
<keyword evidence="4 11" id="KW-0028">Amino-acid biosynthesis</keyword>
<dbReference type="Proteomes" id="UP001551675">
    <property type="component" value="Unassembled WGS sequence"/>
</dbReference>
<gene>
    <name evidence="11 13" type="primary">aroC</name>
    <name evidence="13" type="ORF">AB0I59_05565</name>
</gene>
<feature type="binding site" evidence="11">
    <location>
        <position position="300"/>
    </location>
    <ligand>
        <name>FMN</name>
        <dbReference type="ChEBI" id="CHEBI:58210"/>
    </ligand>
</feature>
<dbReference type="NCBIfam" id="NF003793">
    <property type="entry name" value="PRK05382.1"/>
    <property type="match status" value="1"/>
</dbReference>
<evidence type="ECO:0000256" key="10">
    <source>
        <dbReference type="ARBA" id="ARBA00023239"/>
    </source>
</evidence>
<reference evidence="13 14" key="1">
    <citation type="submission" date="2024-06" db="EMBL/GenBank/DDBJ databases">
        <title>The Natural Products Discovery Center: Release of the First 8490 Sequenced Strains for Exploring Actinobacteria Biosynthetic Diversity.</title>
        <authorList>
            <person name="Kalkreuter E."/>
            <person name="Kautsar S.A."/>
            <person name="Yang D."/>
            <person name="Bader C.D."/>
            <person name="Teijaro C.N."/>
            <person name="Fluegel L."/>
            <person name="Davis C.M."/>
            <person name="Simpson J.R."/>
            <person name="Lauterbach L."/>
            <person name="Steele A.D."/>
            <person name="Gui C."/>
            <person name="Meng S."/>
            <person name="Li G."/>
            <person name="Viehrig K."/>
            <person name="Ye F."/>
            <person name="Su P."/>
            <person name="Kiefer A.F."/>
            <person name="Nichols A."/>
            <person name="Cepeda A.J."/>
            <person name="Yan W."/>
            <person name="Fan B."/>
            <person name="Jiang Y."/>
            <person name="Adhikari A."/>
            <person name="Zheng C.-J."/>
            <person name="Schuster L."/>
            <person name="Cowan T.M."/>
            <person name="Smanski M.J."/>
            <person name="Chevrette M.G."/>
            <person name="De Carvalho L.P.S."/>
            <person name="Shen B."/>
        </authorList>
    </citation>
    <scope>NUCLEOTIDE SEQUENCE [LARGE SCALE GENOMIC DNA]</scope>
    <source>
        <strain evidence="13 14">NPDC050100</strain>
    </source>
</reference>
<evidence type="ECO:0000256" key="1">
    <source>
        <dbReference type="ARBA" id="ARBA00005044"/>
    </source>
</evidence>
<dbReference type="PIRSF" id="PIRSF001456">
    <property type="entry name" value="Chorismate_synth"/>
    <property type="match status" value="1"/>
</dbReference>
<evidence type="ECO:0000256" key="8">
    <source>
        <dbReference type="ARBA" id="ARBA00022857"/>
    </source>
</evidence>